<feature type="compositionally biased region" description="Basic and acidic residues" evidence="1">
    <location>
        <begin position="113"/>
        <end position="122"/>
    </location>
</feature>
<feature type="region of interest" description="Disordered" evidence="1">
    <location>
        <begin position="104"/>
        <end position="126"/>
    </location>
</feature>
<proteinExistence type="predicted"/>
<dbReference type="EMBL" id="CAKKNE010000001">
    <property type="protein sequence ID" value="CAH0365756.1"/>
    <property type="molecule type" value="Genomic_DNA"/>
</dbReference>
<organism evidence="2 3">
    <name type="scientific">Pelagomonas calceolata</name>
    <dbReference type="NCBI Taxonomy" id="35677"/>
    <lineage>
        <taxon>Eukaryota</taxon>
        <taxon>Sar</taxon>
        <taxon>Stramenopiles</taxon>
        <taxon>Ochrophyta</taxon>
        <taxon>Pelagophyceae</taxon>
        <taxon>Pelagomonadales</taxon>
        <taxon>Pelagomonadaceae</taxon>
        <taxon>Pelagomonas</taxon>
    </lineage>
</organism>
<evidence type="ECO:0000313" key="3">
    <source>
        <dbReference type="Proteomes" id="UP000789595"/>
    </source>
</evidence>
<comment type="caution">
    <text evidence="2">The sequence shown here is derived from an EMBL/GenBank/DDBJ whole genome shotgun (WGS) entry which is preliminary data.</text>
</comment>
<evidence type="ECO:0000313" key="2">
    <source>
        <dbReference type="EMBL" id="CAH0365756.1"/>
    </source>
</evidence>
<sequence>YEIRENRRSGTTLERQRRVRGERELEEFRRHLERDRSAAGVLRREALGCDATSFARHARHVERHAGGDARRIRLRQLAGADALEAADHVVGQALHAVGREEHGHAVARGGGLGRDEEGERTLRGVRGRAGRQGDEQLLGLGGWSSRGTAALRGCGHLGTVGRQFLGGLGHCLCRLLLFSSLWATVVPVAASSCVVAIGQPMAQRSSSALWRCSAC</sequence>
<protein>
    <submittedName>
        <fullName evidence="2">Uncharacterized protein</fullName>
    </submittedName>
</protein>
<feature type="non-terminal residue" evidence="2">
    <location>
        <position position="1"/>
    </location>
</feature>
<accession>A0A8J2WXQ2</accession>
<reference evidence="2" key="1">
    <citation type="submission" date="2021-11" db="EMBL/GenBank/DDBJ databases">
        <authorList>
            <consortium name="Genoscope - CEA"/>
            <person name="William W."/>
        </authorList>
    </citation>
    <scope>NUCLEOTIDE SEQUENCE</scope>
</reference>
<evidence type="ECO:0000256" key="1">
    <source>
        <dbReference type="SAM" id="MobiDB-lite"/>
    </source>
</evidence>
<gene>
    <name evidence="2" type="ORF">PECAL_1P22100</name>
</gene>
<dbReference type="AlphaFoldDB" id="A0A8J2WXQ2"/>
<name>A0A8J2WXQ2_9STRA</name>
<keyword evidence="3" id="KW-1185">Reference proteome</keyword>
<dbReference type="Proteomes" id="UP000789595">
    <property type="component" value="Unassembled WGS sequence"/>
</dbReference>